<dbReference type="InterPro" id="IPR000182">
    <property type="entry name" value="GNAT_dom"/>
</dbReference>
<sequence>MAVSTNSDFIDFIIPLRERMKFYDKTRPPTDQPKNDATDPARGIPQGFIDAMIIREEVFVKEQGVPLENEFDDDDQLAFHWVVYASVPAKANPHSPEIRAQSEDTNVHGSRRISTSTKMPIGTIRMVPMPYPHPHPNGKYETAVHKDKEGYCKLGRLAVIKEFRKAGIAKLLVDTALDFLRRHPYETFAHYDIAAMKNASEGAASVDFRGLVLVHSQVGVQKVWRKYGFETDESMGEWDEEGIKHVGMWKRLDVEQARKKNTIWLPGGPS</sequence>
<dbReference type="Proteomes" id="UP001271007">
    <property type="component" value="Unassembled WGS sequence"/>
</dbReference>
<gene>
    <name evidence="3" type="ORF">LTR09_001771</name>
</gene>
<feature type="region of interest" description="Disordered" evidence="1">
    <location>
        <begin position="92"/>
        <end position="112"/>
    </location>
</feature>
<keyword evidence="4" id="KW-1185">Reference proteome</keyword>
<evidence type="ECO:0000259" key="2">
    <source>
        <dbReference type="PROSITE" id="PS51186"/>
    </source>
</evidence>
<accession>A0AAJ0LW77</accession>
<comment type="caution">
    <text evidence="3">The sequence shown here is derived from an EMBL/GenBank/DDBJ whole genome shotgun (WGS) entry which is preliminary data.</text>
</comment>
<evidence type="ECO:0000313" key="3">
    <source>
        <dbReference type="EMBL" id="KAK3057587.1"/>
    </source>
</evidence>
<dbReference type="Gene3D" id="3.40.630.30">
    <property type="match status" value="1"/>
</dbReference>
<name>A0AAJ0LW77_9PEZI</name>
<evidence type="ECO:0000256" key="1">
    <source>
        <dbReference type="SAM" id="MobiDB-lite"/>
    </source>
</evidence>
<dbReference type="EMBL" id="JAWDJX010000003">
    <property type="protein sequence ID" value="KAK3057587.1"/>
    <property type="molecule type" value="Genomic_DNA"/>
</dbReference>
<proteinExistence type="predicted"/>
<dbReference type="GO" id="GO:0016747">
    <property type="term" value="F:acyltransferase activity, transferring groups other than amino-acyl groups"/>
    <property type="evidence" value="ECO:0007669"/>
    <property type="project" value="InterPro"/>
</dbReference>
<dbReference type="PROSITE" id="PS51186">
    <property type="entry name" value="GNAT"/>
    <property type="match status" value="1"/>
</dbReference>
<dbReference type="CDD" id="cd04301">
    <property type="entry name" value="NAT_SF"/>
    <property type="match status" value="1"/>
</dbReference>
<evidence type="ECO:0000313" key="4">
    <source>
        <dbReference type="Proteomes" id="UP001271007"/>
    </source>
</evidence>
<reference evidence="3" key="1">
    <citation type="submission" date="2023-04" db="EMBL/GenBank/DDBJ databases">
        <title>Black Yeasts Isolated from many extreme environments.</title>
        <authorList>
            <person name="Coleine C."/>
            <person name="Stajich J.E."/>
            <person name="Selbmann L."/>
        </authorList>
    </citation>
    <scope>NUCLEOTIDE SEQUENCE</scope>
    <source>
        <strain evidence="3">CCFEE 5312</strain>
    </source>
</reference>
<protein>
    <recommendedName>
        <fullName evidence="2">N-acetyltransferase domain-containing protein</fullName>
    </recommendedName>
</protein>
<feature type="compositionally biased region" description="Basic and acidic residues" evidence="1">
    <location>
        <begin position="23"/>
        <end position="39"/>
    </location>
</feature>
<organism evidence="3 4">
    <name type="scientific">Extremus antarcticus</name>
    <dbReference type="NCBI Taxonomy" id="702011"/>
    <lineage>
        <taxon>Eukaryota</taxon>
        <taxon>Fungi</taxon>
        <taxon>Dikarya</taxon>
        <taxon>Ascomycota</taxon>
        <taxon>Pezizomycotina</taxon>
        <taxon>Dothideomycetes</taxon>
        <taxon>Dothideomycetidae</taxon>
        <taxon>Mycosphaerellales</taxon>
        <taxon>Extremaceae</taxon>
        <taxon>Extremus</taxon>
    </lineage>
</organism>
<dbReference type="AlphaFoldDB" id="A0AAJ0LW77"/>
<feature type="domain" description="N-acetyltransferase" evidence="2">
    <location>
        <begin position="65"/>
        <end position="253"/>
    </location>
</feature>
<feature type="region of interest" description="Disordered" evidence="1">
    <location>
        <begin position="23"/>
        <end position="44"/>
    </location>
</feature>
<dbReference type="Pfam" id="PF00583">
    <property type="entry name" value="Acetyltransf_1"/>
    <property type="match status" value="1"/>
</dbReference>
<feature type="compositionally biased region" description="Basic and acidic residues" evidence="1">
    <location>
        <begin position="96"/>
        <end position="106"/>
    </location>
</feature>
<dbReference type="InterPro" id="IPR016181">
    <property type="entry name" value="Acyl_CoA_acyltransferase"/>
</dbReference>
<dbReference type="SUPFAM" id="SSF55729">
    <property type="entry name" value="Acyl-CoA N-acyltransferases (Nat)"/>
    <property type="match status" value="1"/>
</dbReference>